<evidence type="ECO:0000313" key="4">
    <source>
        <dbReference type="EMBL" id="TMR33211.1"/>
    </source>
</evidence>
<dbReference type="Gene3D" id="3.30.565.10">
    <property type="entry name" value="Histidine kinase-like ATPase, C-terminal domain"/>
    <property type="match status" value="1"/>
</dbReference>
<keyword evidence="1" id="KW-0723">Serine/threonine-protein kinase</keyword>
<dbReference type="Pfam" id="PF14417">
    <property type="entry name" value="MEDS"/>
    <property type="match status" value="1"/>
</dbReference>
<dbReference type="InterPro" id="IPR050267">
    <property type="entry name" value="Anti-sigma-factor_SerPK"/>
</dbReference>
<dbReference type="InterPro" id="IPR047718">
    <property type="entry name" value="RsbA-like_anti_sig"/>
</dbReference>
<dbReference type="GO" id="GO:0004674">
    <property type="term" value="F:protein serine/threonine kinase activity"/>
    <property type="evidence" value="ECO:0007669"/>
    <property type="project" value="UniProtKB-KW"/>
</dbReference>
<feature type="domain" description="Histidine kinase/HSP90-like ATPase" evidence="2">
    <location>
        <begin position="209"/>
        <end position="320"/>
    </location>
</feature>
<evidence type="ECO:0000313" key="5">
    <source>
        <dbReference type="Proteomes" id="UP000306628"/>
    </source>
</evidence>
<proteinExistence type="predicted"/>
<accession>A0A5S4GKV2</accession>
<dbReference type="CDD" id="cd16936">
    <property type="entry name" value="HATPase_RsbW-like"/>
    <property type="match status" value="1"/>
</dbReference>
<keyword evidence="4" id="KW-0418">Kinase</keyword>
<evidence type="ECO:0000256" key="1">
    <source>
        <dbReference type="ARBA" id="ARBA00022527"/>
    </source>
</evidence>
<name>A0A5S4GKV2_9ACTN</name>
<dbReference type="AlphaFoldDB" id="A0A5S4GKV2"/>
<comment type="caution">
    <text evidence="4">The sequence shown here is derived from an EMBL/GenBank/DDBJ whole genome shotgun (WGS) entry which is preliminary data.</text>
</comment>
<protein>
    <submittedName>
        <fullName evidence="4">Sensor histidine kinase</fullName>
    </submittedName>
</protein>
<keyword evidence="5" id="KW-1185">Reference proteome</keyword>
<dbReference type="Pfam" id="PF13581">
    <property type="entry name" value="HATPase_c_2"/>
    <property type="match status" value="1"/>
</dbReference>
<reference evidence="4 5" key="1">
    <citation type="submission" date="2019-05" db="EMBL/GenBank/DDBJ databases">
        <title>Draft genome sequence of Nonomuraea zeae DSM 100528.</title>
        <authorList>
            <person name="Saricaoglu S."/>
            <person name="Isik K."/>
        </authorList>
    </citation>
    <scope>NUCLEOTIDE SEQUENCE [LARGE SCALE GENOMIC DNA]</scope>
    <source>
        <strain evidence="4 5">DSM 100528</strain>
    </source>
</reference>
<dbReference type="PANTHER" id="PTHR35526">
    <property type="entry name" value="ANTI-SIGMA-F FACTOR RSBW-RELATED"/>
    <property type="match status" value="1"/>
</dbReference>
<dbReference type="OrthoDB" id="3748385at2"/>
<organism evidence="4 5">
    <name type="scientific">Nonomuraea zeae</name>
    <dbReference type="NCBI Taxonomy" id="1642303"/>
    <lineage>
        <taxon>Bacteria</taxon>
        <taxon>Bacillati</taxon>
        <taxon>Actinomycetota</taxon>
        <taxon>Actinomycetes</taxon>
        <taxon>Streptosporangiales</taxon>
        <taxon>Streptosporangiaceae</taxon>
        <taxon>Nonomuraea</taxon>
    </lineage>
</organism>
<evidence type="ECO:0000259" key="2">
    <source>
        <dbReference type="Pfam" id="PF13581"/>
    </source>
</evidence>
<dbReference type="SUPFAM" id="SSF55874">
    <property type="entry name" value="ATPase domain of HSP90 chaperone/DNA topoisomerase II/histidine kinase"/>
    <property type="match status" value="1"/>
</dbReference>
<dbReference type="InterPro" id="IPR025847">
    <property type="entry name" value="MEDS_domain"/>
</dbReference>
<dbReference type="NCBIfam" id="NF041045">
    <property type="entry name" value="RsbA_anti_sig"/>
    <property type="match status" value="1"/>
</dbReference>
<gene>
    <name evidence="4" type="ORF">ETD85_20485</name>
</gene>
<evidence type="ECO:0000259" key="3">
    <source>
        <dbReference type="Pfam" id="PF14417"/>
    </source>
</evidence>
<dbReference type="Proteomes" id="UP000306628">
    <property type="component" value="Unassembled WGS sequence"/>
</dbReference>
<keyword evidence="4" id="KW-0808">Transferase</keyword>
<sequence length="327" mass="35802">MRSTTSACYVSPVRPDRARSDGESLKHVAVPYDSDEALLGLTVPRVRSALHEGRRVLVITCATKLALLADALGRDAGQIDSRVSTAWFGHPYRTLAAYHEYTRGRRTLIIGEPVWEGRSEREVREYIRYESVLNAALQTAATVMLCLYDIRKVPESALDFSHVNHPLLLGSDGGEAASSRFVEPHELVLNGDRAPLPEPAGDAETIRFTARELKRLRQAVGDFARAAGMDRNLITSLVISVSEIAANSVEHGAGYGTITMWVHDGELVCEIADPGGALDDPLPGYIPPEPESPRGYGLWISRQLCDLVELRTEGGVLRVRLHLNMGA</sequence>
<dbReference type="InterPro" id="IPR036890">
    <property type="entry name" value="HATPase_C_sf"/>
</dbReference>
<dbReference type="EMBL" id="VCKX01000059">
    <property type="protein sequence ID" value="TMR33211.1"/>
    <property type="molecule type" value="Genomic_DNA"/>
</dbReference>
<dbReference type="PANTHER" id="PTHR35526:SF3">
    <property type="entry name" value="ANTI-SIGMA-F FACTOR RSBW"/>
    <property type="match status" value="1"/>
</dbReference>
<feature type="domain" description="MEDS" evidence="3">
    <location>
        <begin position="27"/>
        <end position="166"/>
    </location>
</feature>
<dbReference type="InterPro" id="IPR003594">
    <property type="entry name" value="HATPase_dom"/>
</dbReference>